<evidence type="ECO:0000256" key="3">
    <source>
        <dbReference type="ARBA" id="ARBA00022525"/>
    </source>
</evidence>
<proteinExistence type="inferred from homology"/>
<evidence type="ECO:0000256" key="2">
    <source>
        <dbReference type="ARBA" id="ARBA00010112"/>
    </source>
</evidence>
<accession>A0A6F7PW51</accession>
<evidence type="ECO:0000313" key="8">
    <source>
        <dbReference type="WBParaSite" id="HCON_00136670-00002"/>
    </source>
</evidence>
<comment type="subcellular location">
    <subcellularLocation>
        <location evidence="1">Secreted</location>
    </subcellularLocation>
</comment>
<dbReference type="InterPro" id="IPR038479">
    <property type="entry name" value="Transthyretin-like_sf"/>
</dbReference>
<dbReference type="Proteomes" id="UP000025227">
    <property type="component" value="Unplaced"/>
</dbReference>
<organism evidence="6 8">
    <name type="scientific">Haemonchus contortus</name>
    <name type="common">Barber pole worm</name>
    <dbReference type="NCBI Taxonomy" id="6289"/>
    <lineage>
        <taxon>Eukaryota</taxon>
        <taxon>Metazoa</taxon>
        <taxon>Ecdysozoa</taxon>
        <taxon>Nematoda</taxon>
        <taxon>Chromadorea</taxon>
        <taxon>Rhabditida</taxon>
        <taxon>Rhabditina</taxon>
        <taxon>Rhabditomorpha</taxon>
        <taxon>Strongyloidea</taxon>
        <taxon>Trichostrongylidae</taxon>
        <taxon>Haemonchus</taxon>
    </lineage>
</organism>
<name>A0A6F7PW51_HAECO</name>
<dbReference type="Pfam" id="PF01060">
    <property type="entry name" value="TTR-52"/>
    <property type="match status" value="1"/>
</dbReference>
<keyword evidence="3" id="KW-0964">Secreted</keyword>
<feature type="signal peptide" evidence="5">
    <location>
        <begin position="1"/>
        <end position="18"/>
    </location>
</feature>
<dbReference type="InterPro" id="IPR001534">
    <property type="entry name" value="Transthyretin-like"/>
</dbReference>
<comment type="similarity">
    <text evidence="2">Belongs to the nematode transthyretin-like family.</text>
</comment>
<reference evidence="7 8" key="1">
    <citation type="submission" date="2020-12" db="UniProtKB">
        <authorList>
            <consortium name="WormBaseParasite"/>
        </authorList>
    </citation>
    <scope>IDENTIFICATION</scope>
    <source>
        <strain evidence="7 8">MHco3</strain>
    </source>
</reference>
<evidence type="ECO:0000256" key="1">
    <source>
        <dbReference type="ARBA" id="ARBA00004613"/>
    </source>
</evidence>
<evidence type="ECO:0000256" key="4">
    <source>
        <dbReference type="ARBA" id="ARBA00022729"/>
    </source>
</evidence>
<dbReference type="AlphaFoldDB" id="A0A6F7PW51"/>
<evidence type="ECO:0000313" key="6">
    <source>
        <dbReference type="Proteomes" id="UP000025227"/>
    </source>
</evidence>
<keyword evidence="6" id="KW-1185">Reference proteome</keyword>
<evidence type="ECO:0000256" key="5">
    <source>
        <dbReference type="SAM" id="SignalP"/>
    </source>
</evidence>
<keyword evidence="4 5" id="KW-0732">Signal</keyword>
<sequence>MISRTLLFLLISPMLSNAFMKQSIGIRGVLRCGSKPLRDHAVKLYVSKIAPFSDVLVATNRTDSNGLFYLIGTTARIPLMTQYLVVENDCSGKEQKVELPSSLEELSSSKETSGITDVGVINLAISLSQ</sequence>
<dbReference type="GO" id="GO:0009986">
    <property type="term" value="C:cell surface"/>
    <property type="evidence" value="ECO:0007669"/>
    <property type="project" value="InterPro"/>
</dbReference>
<dbReference type="OrthoDB" id="5814140at2759"/>
<dbReference type="GO" id="GO:0005576">
    <property type="term" value="C:extracellular region"/>
    <property type="evidence" value="ECO:0007669"/>
    <property type="project" value="UniProtKB-SubCell"/>
</dbReference>
<feature type="chain" id="PRO_5044631449" evidence="5">
    <location>
        <begin position="19"/>
        <end position="129"/>
    </location>
</feature>
<protein>
    <submittedName>
        <fullName evidence="7 8">Transthyretin-like family protein</fullName>
    </submittedName>
</protein>
<dbReference type="OMA" id="SKAFMKQ"/>
<evidence type="ECO:0000313" key="7">
    <source>
        <dbReference type="WBParaSite" id="HCON_00136670-00001"/>
    </source>
</evidence>
<dbReference type="Gene3D" id="2.60.40.3330">
    <property type="match status" value="1"/>
</dbReference>
<dbReference type="PANTHER" id="PTHR21700:SF3">
    <property type="entry name" value="TRANSTHYRETIN-LIKE PROTEIN 5"/>
    <property type="match status" value="1"/>
</dbReference>
<dbReference type="WBParaSite" id="HCON_00136670-00002">
    <property type="protein sequence ID" value="HCON_00136670-00002"/>
    <property type="gene ID" value="HCON_00136670"/>
</dbReference>
<dbReference type="PANTHER" id="PTHR21700">
    <property type="entry name" value="TRANSTHYRETIN-LIKE FAMILY PROTEIN-RELATED"/>
    <property type="match status" value="1"/>
</dbReference>
<dbReference type="WBParaSite" id="HCON_00136670-00001">
    <property type="protein sequence ID" value="HCON_00136670-00001"/>
    <property type="gene ID" value="HCON_00136670"/>
</dbReference>